<name>A0A0R3RBB2_9BILA</name>
<dbReference type="GO" id="GO:0005524">
    <property type="term" value="F:ATP binding"/>
    <property type="evidence" value="ECO:0007669"/>
    <property type="project" value="InterPro"/>
</dbReference>
<dbReference type="GO" id="GO:0005634">
    <property type="term" value="C:nucleus"/>
    <property type="evidence" value="ECO:0007669"/>
    <property type="project" value="TreeGrafter"/>
</dbReference>
<dbReference type="InterPro" id="IPR052583">
    <property type="entry name" value="ATP-helicase/E3_Ub-Ligase"/>
</dbReference>
<dbReference type="PANTHER" id="PTHR45865">
    <property type="entry name" value="E3 UBIQUITIN-PROTEIN LIGASE SHPRH FAMILY MEMBER"/>
    <property type="match status" value="1"/>
</dbReference>
<evidence type="ECO:0000313" key="4">
    <source>
        <dbReference type="WBParaSite" id="BTMF_0001733101-mRNA-1"/>
    </source>
</evidence>
<evidence type="ECO:0000259" key="1">
    <source>
        <dbReference type="Pfam" id="PF00176"/>
    </source>
</evidence>
<sequence>MISREDPSQQINFTVKYDFVELPTTPPILYSPVTGSLSRQLDTPSFDKCPPGIFGYLFQKQDQSDFCKISAELLQQFTILCGILADEMGLGKTIEVIGLILSHQRDKGLPPIVDDVAKEIDDVKIVVGELISTVVAATDGYLALQDKINSRYRRMFCYDNLELISPKKSKGKNSVLKPLTIVCTTCSTTCSQERVYWDRFPSHDIPFLCPECIHDKDKLYPVKGTLIIAPSTICHQWYEELKRHIRDDIKIDVCFS</sequence>
<reference evidence="4" key="1">
    <citation type="submission" date="2017-02" db="UniProtKB">
        <authorList>
            <consortium name="WormBaseParasite"/>
        </authorList>
    </citation>
    <scope>IDENTIFICATION</scope>
</reference>
<accession>A0A0R3RBB2</accession>
<dbReference type="AlphaFoldDB" id="A0A0R3RBB2"/>
<dbReference type="PANTHER" id="PTHR45865:SF1">
    <property type="entry name" value="E3 UBIQUITIN-PROTEIN LIGASE SHPRH"/>
    <property type="match status" value="1"/>
</dbReference>
<dbReference type="STRING" id="42155.A0A0R3RBB2"/>
<dbReference type="GO" id="GO:0000209">
    <property type="term" value="P:protein polyubiquitination"/>
    <property type="evidence" value="ECO:0007669"/>
    <property type="project" value="TreeGrafter"/>
</dbReference>
<gene>
    <name evidence="2" type="ORF">BTMF_LOCUS15299</name>
</gene>
<evidence type="ECO:0000313" key="2">
    <source>
        <dbReference type="EMBL" id="VDO53458.1"/>
    </source>
</evidence>
<dbReference type="Gene3D" id="3.40.50.10810">
    <property type="entry name" value="Tandem AAA-ATPase domain"/>
    <property type="match status" value="1"/>
</dbReference>
<dbReference type="GO" id="GO:0061630">
    <property type="term" value="F:ubiquitin protein ligase activity"/>
    <property type="evidence" value="ECO:0007669"/>
    <property type="project" value="TreeGrafter"/>
</dbReference>
<protein>
    <submittedName>
        <fullName evidence="4">SNF2_N domain-containing protein</fullName>
    </submittedName>
</protein>
<dbReference type="WBParaSite" id="BTMF_0001733101-mRNA-1">
    <property type="protein sequence ID" value="BTMF_0001733101-mRNA-1"/>
    <property type="gene ID" value="BTMF_0001733101"/>
</dbReference>
<evidence type="ECO:0000313" key="3">
    <source>
        <dbReference type="Proteomes" id="UP000280834"/>
    </source>
</evidence>
<keyword evidence="3" id="KW-1185">Reference proteome</keyword>
<dbReference type="InterPro" id="IPR038718">
    <property type="entry name" value="SNF2-like_sf"/>
</dbReference>
<dbReference type="InterPro" id="IPR000330">
    <property type="entry name" value="SNF2_N"/>
</dbReference>
<proteinExistence type="predicted"/>
<dbReference type="EMBL" id="UZAG01022374">
    <property type="protein sequence ID" value="VDO53458.1"/>
    <property type="molecule type" value="Genomic_DNA"/>
</dbReference>
<dbReference type="SUPFAM" id="SSF52540">
    <property type="entry name" value="P-loop containing nucleoside triphosphate hydrolases"/>
    <property type="match status" value="1"/>
</dbReference>
<reference evidence="2 3" key="2">
    <citation type="submission" date="2018-11" db="EMBL/GenBank/DDBJ databases">
        <authorList>
            <consortium name="Pathogen Informatics"/>
        </authorList>
    </citation>
    <scope>NUCLEOTIDE SEQUENCE [LARGE SCALE GENOMIC DNA]</scope>
</reference>
<dbReference type="Proteomes" id="UP000280834">
    <property type="component" value="Unassembled WGS sequence"/>
</dbReference>
<feature type="domain" description="SNF2 N-terminal" evidence="1">
    <location>
        <begin position="79"/>
        <end position="252"/>
    </location>
</feature>
<dbReference type="GO" id="GO:0006974">
    <property type="term" value="P:DNA damage response"/>
    <property type="evidence" value="ECO:0007669"/>
    <property type="project" value="TreeGrafter"/>
</dbReference>
<dbReference type="InterPro" id="IPR027417">
    <property type="entry name" value="P-loop_NTPase"/>
</dbReference>
<organism evidence="4">
    <name type="scientific">Brugia timori</name>
    <dbReference type="NCBI Taxonomy" id="42155"/>
    <lineage>
        <taxon>Eukaryota</taxon>
        <taxon>Metazoa</taxon>
        <taxon>Ecdysozoa</taxon>
        <taxon>Nematoda</taxon>
        <taxon>Chromadorea</taxon>
        <taxon>Rhabditida</taxon>
        <taxon>Spirurina</taxon>
        <taxon>Spiruromorpha</taxon>
        <taxon>Filarioidea</taxon>
        <taxon>Onchocercidae</taxon>
        <taxon>Brugia</taxon>
    </lineage>
</organism>
<dbReference type="Pfam" id="PF00176">
    <property type="entry name" value="SNF2-rel_dom"/>
    <property type="match status" value="1"/>
</dbReference>